<comment type="caution">
    <text evidence="9">Lacks conserved residue(s) required for the propagation of feature annotation.</text>
</comment>
<comment type="function">
    <text evidence="9">Part of the tripartite ATP-independent periplasmic (TRAP) transport system.</text>
</comment>
<dbReference type="Pfam" id="PF04290">
    <property type="entry name" value="DctQ"/>
    <property type="match status" value="1"/>
</dbReference>
<feature type="transmembrane region" description="Helical" evidence="9">
    <location>
        <begin position="72"/>
        <end position="97"/>
    </location>
</feature>
<dbReference type="GO" id="GO:0015740">
    <property type="term" value="P:C4-dicarboxylate transport"/>
    <property type="evidence" value="ECO:0007669"/>
    <property type="project" value="TreeGrafter"/>
</dbReference>
<sequence>MVAAALLLAAIGVLTWMVLVRGMGYQNSWELEMSIEMMVIAIFLGSPYTLYTGGHVKMELLENILPGRAREVLRFSAQAVGVAVCLYLAWSGLLMAIDAYRSGERALGVWQPLVWPKYAAVPLGMGLTALQYLVEMRWPCLRREAAALPLEKRYD</sequence>
<organism evidence="11 12">
    <name type="scientific">Bordetella trematum</name>
    <dbReference type="NCBI Taxonomy" id="123899"/>
    <lineage>
        <taxon>Bacteria</taxon>
        <taxon>Pseudomonadati</taxon>
        <taxon>Pseudomonadota</taxon>
        <taxon>Betaproteobacteria</taxon>
        <taxon>Burkholderiales</taxon>
        <taxon>Alcaligenaceae</taxon>
        <taxon>Bordetella</taxon>
    </lineage>
</organism>
<dbReference type="KEGG" id="btrm:SAMEA390648702906"/>
<evidence type="ECO:0000313" key="12">
    <source>
        <dbReference type="Proteomes" id="UP000076825"/>
    </source>
</evidence>
<comment type="subunit">
    <text evidence="9">The complex comprises the extracytoplasmic solute receptor protein and the two transmembrane proteins.</text>
</comment>
<evidence type="ECO:0000256" key="8">
    <source>
        <dbReference type="ARBA" id="ARBA00038436"/>
    </source>
</evidence>
<keyword evidence="7 9" id="KW-0472">Membrane</keyword>
<evidence type="ECO:0000256" key="6">
    <source>
        <dbReference type="ARBA" id="ARBA00022989"/>
    </source>
</evidence>
<dbReference type="AlphaFoldDB" id="A0A157LQ18"/>
<accession>A0A157LQ18</accession>
<dbReference type="eggNOG" id="COG3090">
    <property type="taxonomic scope" value="Bacteria"/>
</dbReference>
<gene>
    <name evidence="11" type="ORF">SAMEA3906487_02906</name>
</gene>
<keyword evidence="3" id="KW-1003">Cell membrane</keyword>
<dbReference type="EMBL" id="LT546645">
    <property type="protein sequence ID" value="SAI71768.1"/>
    <property type="molecule type" value="Genomic_DNA"/>
</dbReference>
<evidence type="ECO:0000256" key="3">
    <source>
        <dbReference type="ARBA" id="ARBA00022475"/>
    </source>
</evidence>
<comment type="subcellular location">
    <subcellularLocation>
        <location evidence="1 9">Cell inner membrane</location>
        <topology evidence="1 9">Multi-pass membrane protein</topology>
    </subcellularLocation>
</comment>
<name>A0A157LQ18_9BORD</name>
<feature type="transmembrane region" description="Helical" evidence="9">
    <location>
        <begin position="32"/>
        <end position="51"/>
    </location>
</feature>
<dbReference type="PANTHER" id="PTHR35011:SF10">
    <property type="entry name" value="TRAP TRANSPORTER SMALL PERMEASE PROTEIN"/>
    <property type="match status" value="1"/>
</dbReference>
<feature type="domain" description="Tripartite ATP-independent periplasmic transporters DctQ component" evidence="10">
    <location>
        <begin position="11"/>
        <end position="136"/>
    </location>
</feature>
<dbReference type="PATRIC" id="fig|123899.6.peg.2896"/>
<reference evidence="11 12" key="1">
    <citation type="submission" date="2016-04" db="EMBL/GenBank/DDBJ databases">
        <authorList>
            <consortium name="Pathogen Informatics"/>
        </authorList>
    </citation>
    <scope>NUCLEOTIDE SEQUENCE [LARGE SCALE GENOMIC DNA]</scope>
    <source>
        <strain evidence="11 12">H044680328</strain>
    </source>
</reference>
<evidence type="ECO:0000256" key="9">
    <source>
        <dbReference type="RuleBase" id="RU369079"/>
    </source>
</evidence>
<comment type="similarity">
    <text evidence="8 9">Belongs to the TRAP transporter small permease family.</text>
</comment>
<evidence type="ECO:0000256" key="2">
    <source>
        <dbReference type="ARBA" id="ARBA00022448"/>
    </source>
</evidence>
<dbReference type="STRING" id="123899.SAMEA3906487_02906"/>
<proteinExistence type="inferred from homology"/>
<keyword evidence="4 9" id="KW-0997">Cell inner membrane</keyword>
<keyword evidence="6 9" id="KW-1133">Transmembrane helix</keyword>
<dbReference type="PANTHER" id="PTHR35011">
    <property type="entry name" value="2,3-DIKETO-L-GULONATE TRAP TRANSPORTER SMALL PERMEASE PROTEIN YIAM"/>
    <property type="match status" value="1"/>
</dbReference>
<evidence type="ECO:0000256" key="4">
    <source>
        <dbReference type="ARBA" id="ARBA00022519"/>
    </source>
</evidence>
<feature type="transmembrane region" description="Helical" evidence="9">
    <location>
        <begin position="117"/>
        <end position="134"/>
    </location>
</feature>
<keyword evidence="12" id="KW-1185">Reference proteome</keyword>
<evidence type="ECO:0000256" key="5">
    <source>
        <dbReference type="ARBA" id="ARBA00022692"/>
    </source>
</evidence>
<keyword evidence="5 9" id="KW-0812">Transmembrane</keyword>
<keyword evidence="2 9" id="KW-0813">Transport</keyword>
<dbReference type="GO" id="GO:0005886">
    <property type="term" value="C:plasma membrane"/>
    <property type="evidence" value="ECO:0007669"/>
    <property type="project" value="UniProtKB-SubCell"/>
</dbReference>
<dbReference type="GO" id="GO:0022857">
    <property type="term" value="F:transmembrane transporter activity"/>
    <property type="evidence" value="ECO:0007669"/>
    <property type="project" value="UniProtKB-UniRule"/>
</dbReference>
<evidence type="ECO:0000256" key="1">
    <source>
        <dbReference type="ARBA" id="ARBA00004429"/>
    </source>
</evidence>
<dbReference type="Proteomes" id="UP000076825">
    <property type="component" value="Chromosome 1"/>
</dbReference>
<evidence type="ECO:0000313" key="11">
    <source>
        <dbReference type="EMBL" id="SAI71768.1"/>
    </source>
</evidence>
<dbReference type="InterPro" id="IPR055348">
    <property type="entry name" value="DctQ"/>
</dbReference>
<evidence type="ECO:0000259" key="10">
    <source>
        <dbReference type="Pfam" id="PF04290"/>
    </source>
</evidence>
<evidence type="ECO:0000256" key="7">
    <source>
        <dbReference type="ARBA" id="ARBA00023136"/>
    </source>
</evidence>
<protein>
    <recommendedName>
        <fullName evidence="9">TRAP transporter small permease protein</fullName>
    </recommendedName>
</protein>
<dbReference type="InterPro" id="IPR007387">
    <property type="entry name" value="TRAP_DctQ"/>
</dbReference>